<dbReference type="PANTHER" id="PTHR40043:SF1">
    <property type="entry name" value="UPF0719 INNER MEMBRANE PROTEIN YJFL"/>
    <property type="match status" value="1"/>
</dbReference>
<evidence type="ECO:0000313" key="8">
    <source>
        <dbReference type="EMBL" id="AIY66050.1"/>
    </source>
</evidence>
<evidence type="ECO:0000256" key="7">
    <source>
        <dbReference type="SAM" id="Phobius"/>
    </source>
</evidence>
<gene>
    <name evidence="8" type="ORF">OM33_13710</name>
</gene>
<reference evidence="8 9" key="1">
    <citation type="submission" date="2014-11" db="EMBL/GenBank/DDBJ databases">
        <title>Complete Genome Sequence of Pseudoalteromonas sp. Strain OCN003 Isolated from Kaneohe Bay, Oahu, Hawaii.</title>
        <authorList>
            <person name="Beurmann S."/>
            <person name="Videau P."/>
            <person name="Ushijima B."/>
            <person name="Smith A.M."/>
            <person name="Aeby G.S."/>
            <person name="Callahan S.M."/>
            <person name="Belcaid M."/>
        </authorList>
    </citation>
    <scope>NUCLEOTIDE SEQUENCE [LARGE SCALE GENOMIC DNA]</scope>
    <source>
        <strain evidence="8 9">OCN003</strain>
    </source>
</reference>
<dbReference type="KEGG" id="pseo:OM33_13710"/>
<evidence type="ECO:0000256" key="1">
    <source>
        <dbReference type="ARBA" id="ARBA00004651"/>
    </source>
</evidence>
<comment type="subcellular location">
    <subcellularLocation>
        <location evidence="1">Cell membrane</location>
        <topology evidence="1">Multi-pass membrane protein</topology>
    </subcellularLocation>
</comment>
<dbReference type="RefSeq" id="WP_038642501.1">
    <property type="nucleotide sequence ID" value="NZ_CP009888.1"/>
</dbReference>
<keyword evidence="3" id="KW-1003">Cell membrane</keyword>
<dbReference type="Proteomes" id="UP000030341">
    <property type="component" value="Chromosome 1"/>
</dbReference>
<dbReference type="eggNOG" id="ENOG502Z8DU">
    <property type="taxonomic scope" value="Bacteria"/>
</dbReference>
<sequence length="298" mass="33061">MSYITLSNDLLVAFAITGLLVLLVLMVLKKQLRASSTDHDLMNELAKKDNFAMGISYASSIFSIILVVGFIAREFNLTLWQESLPHLALALALSLSFIWFGKWIHNRLILADFNEARAIEKRNMCAALIDTGVLLANSIVVLGLYKWSKATNFNTLLTDIIAFIAIQLVILLHTRWQERGFAATNQGASLQTYFAYDNTSLGLRFAARMIALSLAIFAALSSIQFIPGNFIDNIITILVNVVVFVTLHQITAFLVLKLALPKVQTNIEVEQQDNIGIANIELAVHLAIGILLIRLFSI</sequence>
<feature type="transmembrane region" description="Helical" evidence="7">
    <location>
        <begin position="125"/>
        <end position="147"/>
    </location>
</feature>
<keyword evidence="5 7" id="KW-1133">Transmembrane helix</keyword>
<evidence type="ECO:0000256" key="3">
    <source>
        <dbReference type="ARBA" id="ARBA00022475"/>
    </source>
</evidence>
<keyword evidence="4 7" id="KW-0812">Transmembrane</keyword>
<comment type="similarity">
    <text evidence="2">Belongs to the UPF0719 family.</text>
</comment>
<accession>A0A0A7EHC0</accession>
<keyword evidence="9" id="KW-1185">Reference proteome</keyword>
<evidence type="ECO:0000256" key="4">
    <source>
        <dbReference type="ARBA" id="ARBA00022692"/>
    </source>
</evidence>
<evidence type="ECO:0000256" key="2">
    <source>
        <dbReference type="ARBA" id="ARBA00005779"/>
    </source>
</evidence>
<dbReference type="PANTHER" id="PTHR40043">
    <property type="entry name" value="UPF0719 INNER MEMBRANE PROTEIN YJFL"/>
    <property type="match status" value="1"/>
</dbReference>
<proteinExistence type="inferred from homology"/>
<evidence type="ECO:0000256" key="6">
    <source>
        <dbReference type="ARBA" id="ARBA00023136"/>
    </source>
</evidence>
<feature type="transmembrane region" description="Helical" evidence="7">
    <location>
        <begin position="234"/>
        <end position="256"/>
    </location>
</feature>
<dbReference type="EMBL" id="CP009888">
    <property type="protein sequence ID" value="AIY66050.1"/>
    <property type="molecule type" value="Genomic_DNA"/>
</dbReference>
<dbReference type="STRING" id="1348114.OM33_13710"/>
<feature type="transmembrane region" description="Helical" evidence="7">
    <location>
        <begin position="50"/>
        <end position="72"/>
    </location>
</feature>
<keyword evidence="6 7" id="KW-0472">Membrane</keyword>
<dbReference type="OrthoDB" id="6397734at2"/>
<name>A0A0A7EHC0_9GAMM</name>
<feature type="transmembrane region" description="Helical" evidence="7">
    <location>
        <begin position="209"/>
        <end position="228"/>
    </location>
</feature>
<evidence type="ECO:0008006" key="10">
    <source>
        <dbReference type="Google" id="ProtNLM"/>
    </source>
</evidence>
<dbReference type="GO" id="GO:0005886">
    <property type="term" value="C:plasma membrane"/>
    <property type="evidence" value="ECO:0007669"/>
    <property type="project" value="UniProtKB-SubCell"/>
</dbReference>
<feature type="transmembrane region" description="Helical" evidence="7">
    <location>
        <begin position="12"/>
        <end position="29"/>
    </location>
</feature>
<feature type="transmembrane region" description="Helical" evidence="7">
    <location>
        <begin position="277"/>
        <end position="296"/>
    </location>
</feature>
<dbReference type="InterPro" id="IPR007140">
    <property type="entry name" value="DUF350"/>
</dbReference>
<dbReference type="HOGENOM" id="CLU_080987_0_0_6"/>
<dbReference type="Pfam" id="PF03994">
    <property type="entry name" value="DUF350"/>
    <property type="match status" value="2"/>
</dbReference>
<protein>
    <recommendedName>
        <fullName evidence="10">DUF350 domain-containing protein</fullName>
    </recommendedName>
</protein>
<evidence type="ECO:0000256" key="5">
    <source>
        <dbReference type="ARBA" id="ARBA00022989"/>
    </source>
</evidence>
<dbReference type="AlphaFoldDB" id="A0A0A7EHC0"/>
<organism evidence="8 9">
    <name type="scientific">Pseudoalteromonas piratica</name>
    <dbReference type="NCBI Taxonomy" id="1348114"/>
    <lineage>
        <taxon>Bacteria</taxon>
        <taxon>Pseudomonadati</taxon>
        <taxon>Pseudomonadota</taxon>
        <taxon>Gammaproteobacteria</taxon>
        <taxon>Alteromonadales</taxon>
        <taxon>Pseudoalteromonadaceae</taxon>
        <taxon>Pseudoalteromonas</taxon>
    </lineage>
</organism>
<feature type="transmembrane region" description="Helical" evidence="7">
    <location>
        <begin position="84"/>
        <end position="104"/>
    </location>
</feature>
<feature type="transmembrane region" description="Helical" evidence="7">
    <location>
        <begin position="153"/>
        <end position="172"/>
    </location>
</feature>
<evidence type="ECO:0000313" key="9">
    <source>
        <dbReference type="Proteomes" id="UP000030341"/>
    </source>
</evidence>